<dbReference type="Proteomes" id="UP001152797">
    <property type="component" value="Unassembled WGS sequence"/>
</dbReference>
<dbReference type="EMBL" id="CAMXCT010001792">
    <property type="protein sequence ID" value="CAI3993124.1"/>
    <property type="molecule type" value="Genomic_DNA"/>
</dbReference>
<dbReference type="GO" id="GO:0016740">
    <property type="term" value="F:transferase activity"/>
    <property type="evidence" value="ECO:0007669"/>
    <property type="project" value="UniProtKB-KW"/>
</dbReference>
<sequence>MAPTPVDLAAAFKLWLKAADSRQSSEKWGRVQRTAWIAARRCIEGKDSNLLPLVQFLFTDLDPAVVPLEVTRDKVTDYLVKILKMPCVQWLESCEQLGIVILTTYFRSPDFAEYVFQAFSQQRLSLLAVFHQFFRDTQGVGQRKAYMPTRVISKHGRQLRPNRDLGKLRLAGALGLCGQFLDGTLDVLFVNDSKKSWLVDPDLLLGISVFHWAIVLGRNASRLDMIECSSSKLMGTHFLQTLEALGRLARASQDAAPNGITAKHISQQEQHAF</sequence>
<protein>
    <submittedName>
        <fullName evidence="2">Polymerase nucleotidyl transferase domain-containing protein</fullName>
    </submittedName>
</protein>
<organism evidence="1">
    <name type="scientific">Cladocopium goreaui</name>
    <dbReference type="NCBI Taxonomy" id="2562237"/>
    <lineage>
        <taxon>Eukaryota</taxon>
        <taxon>Sar</taxon>
        <taxon>Alveolata</taxon>
        <taxon>Dinophyceae</taxon>
        <taxon>Suessiales</taxon>
        <taxon>Symbiodiniaceae</taxon>
        <taxon>Cladocopium</taxon>
    </lineage>
</organism>
<evidence type="ECO:0000313" key="2">
    <source>
        <dbReference type="EMBL" id="CAL4780436.1"/>
    </source>
</evidence>
<evidence type="ECO:0000313" key="3">
    <source>
        <dbReference type="Proteomes" id="UP001152797"/>
    </source>
</evidence>
<name>A0A9P1FXD1_9DINO</name>
<dbReference type="AlphaFoldDB" id="A0A9P1FXD1"/>
<reference evidence="2 3" key="2">
    <citation type="submission" date="2024-05" db="EMBL/GenBank/DDBJ databases">
        <authorList>
            <person name="Chen Y."/>
            <person name="Shah S."/>
            <person name="Dougan E. K."/>
            <person name="Thang M."/>
            <person name="Chan C."/>
        </authorList>
    </citation>
    <scope>NUCLEOTIDE SEQUENCE [LARGE SCALE GENOMIC DNA]</scope>
</reference>
<keyword evidence="3" id="KW-1185">Reference proteome</keyword>
<reference evidence="1" key="1">
    <citation type="submission" date="2022-10" db="EMBL/GenBank/DDBJ databases">
        <authorList>
            <person name="Chen Y."/>
            <person name="Dougan E. K."/>
            <person name="Chan C."/>
            <person name="Rhodes N."/>
            <person name="Thang M."/>
        </authorList>
    </citation>
    <scope>NUCLEOTIDE SEQUENCE</scope>
</reference>
<evidence type="ECO:0000313" key="1">
    <source>
        <dbReference type="EMBL" id="CAI3993124.1"/>
    </source>
</evidence>
<comment type="caution">
    <text evidence="1">The sequence shown here is derived from an EMBL/GenBank/DDBJ whole genome shotgun (WGS) entry which is preliminary data.</text>
</comment>
<keyword evidence="2" id="KW-0808">Transferase</keyword>
<accession>A0A9P1FXD1</accession>
<dbReference type="EMBL" id="CAMXCT020001792">
    <property type="protein sequence ID" value="CAL1146499.1"/>
    <property type="molecule type" value="Genomic_DNA"/>
</dbReference>
<gene>
    <name evidence="1" type="ORF">C1SCF055_LOCUS19902</name>
</gene>
<dbReference type="EMBL" id="CAMXCT030001792">
    <property type="protein sequence ID" value="CAL4780436.1"/>
    <property type="molecule type" value="Genomic_DNA"/>
</dbReference>
<proteinExistence type="predicted"/>